<dbReference type="InterPro" id="IPR039255">
    <property type="entry name" value="YceD_bac"/>
</dbReference>
<dbReference type="GO" id="GO:0005829">
    <property type="term" value="C:cytosol"/>
    <property type="evidence" value="ECO:0007669"/>
    <property type="project" value="TreeGrafter"/>
</dbReference>
<dbReference type="EMBL" id="CP025682">
    <property type="protein sequence ID" value="AUN94365.1"/>
    <property type="molecule type" value="Genomic_DNA"/>
</dbReference>
<sequence length="167" mass="18766">MSRRRVISDPMRFARDEQVARGRTALAELPRLADLLAEPDGEIEWSLQGVYGIDRRPMLRLSMRAEPVLRCQRCLNAMRHVLERVSLLRLVRPGTPIGDEELEIDEFDTVEVGPDLDVIALIEDELVLALPIAPRHEQCEPPQPAGGSQKKSPFDVLANLRGSGRLQ</sequence>
<dbReference type="OrthoDB" id="5297600at2"/>
<dbReference type="InterPro" id="IPR003772">
    <property type="entry name" value="YceD"/>
</dbReference>
<dbReference type="PANTHER" id="PTHR38099:SF1">
    <property type="entry name" value="LARGE RIBOSOMAL RNA SUBUNIT ACCUMULATION PROTEIN YCED"/>
    <property type="match status" value="1"/>
</dbReference>
<evidence type="ECO:0000256" key="5">
    <source>
        <dbReference type="ARBA" id="ARBA00031841"/>
    </source>
</evidence>
<evidence type="ECO:0000313" key="6">
    <source>
        <dbReference type="EMBL" id="AUN94365.1"/>
    </source>
</evidence>
<comment type="similarity">
    <text evidence="2">Belongs to the DUF177 domain family.</text>
</comment>
<evidence type="ECO:0000256" key="3">
    <source>
        <dbReference type="ARBA" id="ARBA00015716"/>
    </source>
</evidence>
<comment type="function">
    <text evidence="1">Plays a role in synthesis, processing and/or stability of 23S rRNA.</text>
</comment>
<evidence type="ECO:0000256" key="1">
    <source>
        <dbReference type="ARBA" id="ARBA00002868"/>
    </source>
</evidence>
<organism evidence="6 7">
    <name type="scientific">Pseudazoarcus pumilus</name>
    <dbReference type="NCBI Taxonomy" id="2067960"/>
    <lineage>
        <taxon>Bacteria</taxon>
        <taxon>Pseudomonadati</taxon>
        <taxon>Pseudomonadota</taxon>
        <taxon>Betaproteobacteria</taxon>
        <taxon>Rhodocyclales</taxon>
        <taxon>Zoogloeaceae</taxon>
        <taxon>Pseudazoarcus</taxon>
    </lineage>
</organism>
<accession>A0A2I6S536</accession>
<evidence type="ECO:0000313" key="7">
    <source>
        <dbReference type="Proteomes" id="UP000242205"/>
    </source>
</evidence>
<dbReference type="PANTHER" id="PTHR38099">
    <property type="entry name" value="LARGE RIBOSOMAL RNA SUBUNIT ACCUMULATION PROTEIN YCED"/>
    <property type="match status" value="1"/>
</dbReference>
<reference evidence="6 7" key="1">
    <citation type="submission" date="2018-01" db="EMBL/GenBank/DDBJ databases">
        <authorList>
            <person name="Fu G.-Y."/>
        </authorList>
    </citation>
    <scope>NUCLEOTIDE SEQUENCE [LARGE SCALE GENOMIC DNA]</scope>
    <source>
        <strain evidence="6 7">SY39</strain>
    </source>
</reference>
<dbReference type="KEGG" id="atw:C0099_05080"/>
<dbReference type="AlphaFoldDB" id="A0A2I6S536"/>
<evidence type="ECO:0000256" key="4">
    <source>
        <dbReference type="ARBA" id="ARBA00022517"/>
    </source>
</evidence>
<keyword evidence="7" id="KW-1185">Reference proteome</keyword>
<dbReference type="Pfam" id="PF02620">
    <property type="entry name" value="YceD"/>
    <property type="match status" value="1"/>
</dbReference>
<proteinExistence type="inferred from homology"/>
<evidence type="ECO:0000256" key="2">
    <source>
        <dbReference type="ARBA" id="ARBA00010740"/>
    </source>
</evidence>
<gene>
    <name evidence="6" type="ORF">C0099_05080</name>
</gene>
<name>A0A2I6S536_9RHOO</name>
<dbReference type="GO" id="GO:0042254">
    <property type="term" value="P:ribosome biogenesis"/>
    <property type="evidence" value="ECO:0007669"/>
    <property type="project" value="UniProtKB-KW"/>
</dbReference>
<dbReference type="Proteomes" id="UP000242205">
    <property type="component" value="Chromosome"/>
</dbReference>
<protein>
    <recommendedName>
        <fullName evidence="3">Large ribosomal RNA subunit accumulation protein YceD</fullName>
    </recommendedName>
    <alternativeName>
        <fullName evidence="5">23S rRNA accumulation protein YceD</fullName>
    </alternativeName>
</protein>
<keyword evidence="4" id="KW-0690">Ribosome biogenesis</keyword>